<feature type="compositionally biased region" description="Basic and acidic residues" evidence="1">
    <location>
        <begin position="376"/>
        <end position="387"/>
    </location>
</feature>
<evidence type="ECO:0008006" key="4">
    <source>
        <dbReference type="Google" id="ProtNLM"/>
    </source>
</evidence>
<dbReference type="EMBL" id="BMGP01000002">
    <property type="protein sequence ID" value="GGF18658.1"/>
    <property type="molecule type" value="Genomic_DNA"/>
</dbReference>
<feature type="compositionally biased region" description="Acidic residues" evidence="1">
    <location>
        <begin position="265"/>
        <end position="314"/>
    </location>
</feature>
<organism evidence="2 3">
    <name type="scientific">Subtercola lobariae</name>
    <dbReference type="NCBI Taxonomy" id="1588641"/>
    <lineage>
        <taxon>Bacteria</taxon>
        <taxon>Bacillati</taxon>
        <taxon>Actinomycetota</taxon>
        <taxon>Actinomycetes</taxon>
        <taxon>Micrococcales</taxon>
        <taxon>Microbacteriaceae</taxon>
        <taxon>Subtercola</taxon>
    </lineage>
</organism>
<evidence type="ECO:0000313" key="3">
    <source>
        <dbReference type="Proteomes" id="UP000598775"/>
    </source>
</evidence>
<sequence length="387" mass="40465">MSDENTGERPADSAAPAEHSVANHVVAAHLVAEIIAVEAVTDDVDAVEVAGEPDSAPAADIDVVADIDVPGDADVADAYVADDADVADGADMVDGADVADETNVPGDADVADDGEVAGDAEVELTEVVEADGSIAEIVYEADPVLLAAVDQARAALAEITPATSIGELIGHVVEGEHVLSLHFASTLSGYPDWHWAATVARTADDAAPTVLEVELLPGEGAILSPAWVPWADRVTPESLIDDSENEFADDDDDSADEADGRAGGDDSEDEDYDSADSSADDDDDDDDDDDSDDDDDDDSDDDDDDSDDDELDAEEVAARALRRDRDGIDIDTIAEEGLDIDGLDAGELDHLRLIDDIDDAIELTEEALATEDGSDEDPHGPEIDRTY</sequence>
<dbReference type="InterPro" id="IPR021391">
    <property type="entry name" value="DUF3027"/>
</dbReference>
<reference evidence="2 3" key="1">
    <citation type="journal article" date="2014" name="Int. J. Syst. Evol. Microbiol.">
        <title>Complete genome sequence of Corynebacterium casei LMG S-19264T (=DSM 44701T), isolated from a smear-ripened cheese.</title>
        <authorList>
            <consortium name="US DOE Joint Genome Institute (JGI-PGF)"/>
            <person name="Walter F."/>
            <person name="Albersmeier A."/>
            <person name="Kalinowski J."/>
            <person name="Ruckert C."/>
        </authorList>
    </citation>
    <scope>NUCLEOTIDE SEQUENCE [LARGE SCALE GENOMIC DNA]</scope>
    <source>
        <strain evidence="2 3">CGMCC 1.12976</strain>
    </source>
</reference>
<feature type="region of interest" description="Disordered" evidence="1">
    <location>
        <begin position="366"/>
        <end position="387"/>
    </location>
</feature>
<protein>
    <recommendedName>
        <fullName evidence="4">DUF3027 domain-containing protein</fullName>
    </recommendedName>
</protein>
<accession>A0A917B386</accession>
<dbReference type="Pfam" id="PF11228">
    <property type="entry name" value="DUF3027"/>
    <property type="match status" value="1"/>
</dbReference>
<feature type="compositionally biased region" description="Acidic residues" evidence="1">
    <location>
        <begin position="239"/>
        <end position="257"/>
    </location>
</feature>
<evidence type="ECO:0000256" key="1">
    <source>
        <dbReference type="SAM" id="MobiDB-lite"/>
    </source>
</evidence>
<feature type="compositionally biased region" description="Acidic residues" evidence="1">
    <location>
        <begin position="366"/>
        <end position="375"/>
    </location>
</feature>
<feature type="region of interest" description="Disordered" evidence="1">
    <location>
        <begin position="238"/>
        <end position="314"/>
    </location>
</feature>
<name>A0A917B386_9MICO</name>
<keyword evidence="3" id="KW-1185">Reference proteome</keyword>
<proteinExistence type="predicted"/>
<dbReference type="RefSeq" id="WP_229715106.1">
    <property type="nucleotide sequence ID" value="NZ_BMGP01000002.1"/>
</dbReference>
<dbReference type="Proteomes" id="UP000598775">
    <property type="component" value="Unassembled WGS sequence"/>
</dbReference>
<gene>
    <name evidence="2" type="ORF">GCM10011399_10380</name>
</gene>
<comment type="caution">
    <text evidence="2">The sequence shown here is derived from an EMBL/GenBank/DDBJ whole genome shotgun (WGS) entry which is preliminary data.</text>
</comment>
<evidence type="ECO:0000313" key="2">
    <source>
        <dbReference type="EMBL" id="GGF18658.1"/>
    </source>
</evidence>
<dbReference type="AlphaFoldDB" id="A0A917B386"/>